<accession>A0A1J1HDS1</accession>
<dbReference type="RefSeq" id="XP_028534738.1">
    <property type="nucleotide sequence ID" value="XM_028678450.1"/>
</dbReference>
<dbReference type="PANTHER" id="PTHR44163">
    <property type="entry name" value="U3 SMALL NUCLEOLAR RNA-ASSOCIATED PROTEIN 4 HOMOLOG"/>
    <property type="match status" value="1"/>
</dbReference>
<dbReference type="EMBL" id="LN835307">
    <property type="protein sequence ID" value="CRH01739.1"/>
    <property type="molecule type" value="Genomic_DNA"/>
</dbReference>
<dbReference type="GO" id="GO:0030686">
    <property type="term" value="C:90S preribosome"/>
    <property type="evidence" value="ECO:0007669"/>
    <property type="project" value="InterPro"/>
</dbReference>
<dbReference type="OMA" id="SIMWISK"/>
<sequence length="1067" mass="127222">MVAIYDKDIYKSGNILNNLYGSCDTKANVSLTDFNFYETEKRELNCIEISPCKKYMSISDSFCKIYIYKILKNEFLYILKIDIYCSSTIKSIMWISKKNKKDLFKDNEFNDYLLAISTLCGNIIFYDLENKSIVHNILSNGSISCCKLNNSLQYFGLSNLNGYFYLYNIYRNEENTIYNCFDKFYEDYNEQNNLDSYSQNKKIKLSNDLSSYLKDDSNDIKKNYCNKLLNNDFVNGKENDNSVNVFNIYIKNKFKCKEKLVCIYFMDILKKRSLLLEKLNDLKKKIDKKKRKSICNTKSGEDEDENEENNCNGKEKYIKKKNKEKKKLKKKINSIEKSYDSYNHYVLLGSENSKIYKYNLSNNKCVGEFISMNKNCVIWDIMYIYKTDEVVCVDNNGSLIIFDNKSYSIKYHFNNHNYKSISLTKPLNEENIYSAGIDRYIIKYSLTNSEDRDNMNNYHYNNNEDEDDFFEEHDLKKLFFFDKIKLFRKLNRKWYFINKQSAHISDIKKIVCLNYNYLLSISDDLTFCVYDVSRSRKKYYSIRNIANNKNVIFSSNLKSILCVYSKEISIYYNNHYITRNKRSEKINYNDISYVNPSNYKYIANITYEKNELINICNLNKRSNKIACLTNRNFSLYHFNIDSISIFNYDISNINFFKVYDFTFLNNNLIIISLIRQNKKNNNEEEIKSENNNLIENYSKDKIDTSNKILKKNDEQLYIISNNNINENLNMYQNNFSYHIVIYNIKKKTVKEDIKVANILCNFKKHKKGLVICSDYMKNIYLFFKNSKMFLKNRIVLNNFNLNEENSYRSYLFYIVIEDFLFIFTLENSIYIYTIDFDLNKINYLKKIFIEKYHFNEFNEITLLNLKTHTKMHNIGKIAEKEKVTLKKKNKMANQSYLKYNYCLILKSHNKVELVGLNIFDDSIVEIKVSNVHNLLSLNNNTFDQYYISSLTFKYNFLNLKQMYFQDTNIYSMIEKEIKKRSIKSDKQDLNNTSKIIEEKKDIHIVPDKNMFDIFNLSFKKLTELKKKNIINIHFVYTNENNIIILICIPKNIDNNLINVADTKKYAS</sequence>
<dbReference type="InterPro" id="IPR046351">
    <property type="entry name" value="UTP4"/>
</dbReference>
<dbReference type="GO" id="GO:0034455">
    <property type="term" value="C:t-UTP complex"/>
    <property type="evidence" value="ECO:0007669"/>
    <property type="project" value="TreeGrafter"/>
</dbReference>
<dbReference type="PANTHER" id="PTHR44163:SF1">
    <property type="entry name" value="U3 SMALL NUCLEOLAR RNA-ASSOCIATED PROTEIN 4 HOMOLOG"/>
    <property type="match status" value="1"/>
</dbReference>
<reference evidence="1 2" key="1">
    <citation type="submission" date="2015-04" db="EMBL/GenBank/DDBJ databases">
        <authorList>
            <consortium name="Pathogen Informatics"/>
        </authorList>
    </citation>
    <scope>NUCLEOTIDE SEQUENCE [LARGE SCALE GENOMIC DNA]</scope>
    <source>
        <strain evidence="1 2">SGS1</strain>
    </source>
</reference>
<dbReference type="InterPro" id="IPR036322">
    <property type="entry name" value="WD40_repeat_dom_sf"/>
</dbReference>
<dbReference type="GO" id="GO:0003723">
    <property type="term" value="F:RNA binding"/>
    <property type="evidence" value="ECO:0007669"/>
    <property type="project" value="TreeGrafter"/>
</dbReference>
<dbReference type="GO" id="GO:0032040">
    <property type="term" value="C:small-subunit processome"/>
    <property type="evidence" value="ECO:0007669"/>
    <property type="project" value="TreeGrafter"/>
</dbReference>
<protein>
    <submittedName>
        <fullName evidence="1">U3 snoRNA-associated small subunit rRNA processing associated protein, putative</fullName>
    </submittedName>
</protein>
<dbReference type="GO" id="GO:0000462">
    <property type="term" value="P:maturation of SSU-rRNA from tricistronic rRNA transcript (SSU-rRNA, 5.8S rRNA, LSU-rRNA)"/>
    <property type="evidence" value="ECO:0007669"/>
    <property type="project" value="InterPro"/>
</dbReference>
<dbReference type="OrthoDB" id="8883818at2759"/>
<dbReference type="GeneID" id="39737877"/>
<proteinExistence type="predicted"/>
<dbReference type="Gene3D" id="2.130.10.10">
    <property type="entry name" value="YVTN repeat-like/Quinoprotein amine dehydrogenase"/>
    <property type="match status" value="2"/>
</dbReference>
<dbReference type="KEGG" id="prel:PRELSG_1263300"/>
<keyword evidence="2" id="KW-1185">Reference proteome</keyword>
<dbReference type="Proteomes" id="UP000220158">
    <property type="component" value="Chromosome 12"/>
</dbReference>
<dbReference type="AlphaFoldDB" id="A0A1J1HDS1"/>
<dbReference type="InterPro" id="IPR015943">
    <property type="entry name" value="WD40/YVTN_repeat-like_dom_sf"/>
</dbReference>
<dbReference type="VEuPathDB" id="PlasmoDB:PRELSG_1263300"/>
<evidence type="ECO:0000313" key="2">
    <source>
        <dbReference type="Proteomes" id="UP000220158"/>
    </source>
</evidence>
<name>A0A1J1HDS1_PLARL</name>
<organism evidence="1 2">
    <name type="scientific">Plasmodium relictum</name>
    <dbReference type="NCBI Taxonomy" id="85471"/>
    <lineage>
        <taxon>Eukaryota</taxon>
        <taxon>Sar</taxon>
        <taxon>Alveolata</taxon>
        <taxon>Apicomplexa</taxon>
        <taxon>Aconoidasida</taxon>
        <taxon>Haemosporida</taxon>
        <taxon>Plasmodiidae</taxon>
        <taxon>Plasmodium</taxon>
        <taxon>Plasmodium (Haemamoeba)</taxon>
    </lineage>
</organism>
<evidence type="ECO:0000313" key="1">
    <source>
        <dbReference type="EMBL" id="CRH01739.1"/>
    </source>
</evidence>
<gene>
    <name evidence="1" type="ORF">PRELSG_1263300</name>
</gene>
<dbReference type="SUPFAM" id="SSF50978">
    <property type="entry name" value="WD40 repeat-like"/>
    <property type="match status" value="1"/>
</dbReference>